<name>A0A348AGB9_9FIRM</name>
<dbReference type="OrthoDB" id="9799278at2"/>
<sequence length="365" mass="42184">MNISMITLHRVLNYGSFLQTYALQEYLEKLGHAVKVVDYKPNRFSNAQYFWSKNPKGKNNIMYALLYNTAVFPKKLIRKLIFDSYVAKYIKLTDMQYHTFADIKQHLPEADVYITGSDQVWNSNYNGEVDPAYFVDFAPQGKPRIAYAASFGRTELGMEEIQPINKLISKYNAISVRENSALKILDRLGRTDGVHVVDPTLLLNRDEWGKLIEKRKINDKYLLIYQLNNNNFMIETAKQIAKEKGLKIVKLALNRRKYAGIDFVFNNITPSDFLSLFAFADFVVTDSFHGSAFSINFNKELIVIPPEKYGTRLISLLETMGLPERVIYKNFDLRIIAEPIDYSLVNEKLQAERRKASDFLSSYIK</sequence>
<dbReference type="RefSeq" id="WP_126306608.1">
    <property type="nucleotide sequence ID" value="NZ_AP018449.1"/>
</dbReference>
<evidence type="ECO:0000313" key="3">
    <source>
        <dbReference type="Proteomes" id="UP000276437"/>
    </source>
</evidence>
<organism evidence="2 3">
    <name type="scientific">Methylomusa anaerophila</name>
    <dbReference type="NCBI Taxonomy" id="1930071"/>
    <lineage>
        <taxon>Bacteria</taxon>
        <taxon>Bacillati</taxon>
        <taxon>Bacillota</taxon>
        <taxon>Negativicutes</taxon>
        <taxon>Selenomonadales</taxon>
        <taxon>Sporomusaceae</taxon>
        <taxon>Methylomusa</taxon>
    </lineage>
</organism>
<dbReference type="AlphaFoldDB" id="A0A348AGB9"/>
<reference evidence="2 3" key="1">
    <citation type="journal article" date="2018" name="Int. J. Syst. Evol. Microbiol.">
        <title>Methylomusa anaerophila gen. nov., sp. nov., an anaerobic methanol-utilizing bacterium isolated from a microbial fuel cell.</title>
        <authorList>
            <person name="Amano N."/>
            <person name="Yamamuro A."/>
            <person name="Miyahara M."/>
            <person name="Kouzuma A."/>
            <person name="Abe T."/>
            <person name="Watanabe K."/>
        </authorList>
    </citation>
    <scope>NUCLEOTIDE SEQUENCE [LARGE SCALE GENOMIC DNA]</scope>
    <source>
        <strain evidence="2 3">MMFC1</strain>
    </source>
</reference>
<accession>A0A348AGB9</accession>
<keyword evidence="3" id="KW-1185">Reference proteome</keyword>
<evidence type="ECO:0000313" key="2">
    <source>
        <dbReference type="EMBL" id="BBB90117.1"/>
    </source>
</evidence>
<dbReference type="Proteomes" id="UP000276437">
    <property type="component" value="Chromosome"/>
</dbReference>
<dbReference type="EMBL" id="AP018449">
    <property type="protein sequence ID" value="BBB90117.1"/>
    <property type="molecule type" value="Genomic_DNA"/>
</dbReference>
<dbReference type="KEGG" id="mana:MAMMFC1_00765"/>
<dbReference type="Pfam" id="PF04230">
    <property type="entry name" value="PS_pyruv_trans"/>
    <property type="match status" value="1"/>
</dbReference>
<protein>
    <submittedName>
        <fullName evidence="2">Polysaccharide pyruvyl transferase</fullName>
    </submittedName>
</protein>
<evidence type="ECO:0000259" key="1">
    <source>
        <dbReference type="Pfam" id="PF04230"/>
    </source>
</evidence>
<dbReference type="GO" id="GO:0016740">
    <property type="term" value="F:transferase activity"/>
    <property type="evidence" value="ECO:0007669"/>
    <property type="project" value="UniProtKB-KW"/>
</dbReference>
<keyword evidence="2" id="KW-0808">Transferase</keyword>
<gene>
    <name evidence="2" type="ORF">MAMMFC1_00765</name>
</gene>
<feature type="domain" description="Polysaccharide pyruvyl transferase" evidence="1">
    <location>
        <begin position="13"/>
        <end position="305"/>
    </location>
</feature>
<proteinExistence type="predicted"/>
<dbReference type="InterPro" id="IPR007345">
    <property type="entry name" value="Polysacch_pyruvyl_Trfase"/>
</dbReference>